<evidence type="ECO:0000313" key="20">
    <source>
        <dbReference type="Proteomes" id="UP000267251"/>
    </source>
</evidence>
<dbReference type="SMART" id="SM01117">
    <property type="entry name" value="Cyt-b5"/>
    <property type="match status" value="1"/>
</dbReference>
<evidence type="ECO:0000256" key="16">
    <source>
        <dbReference type="RuleBase" id="RU362121"/>
    </source>
</evidence>
<evidence type="ECO:0000256" key="4">
    <source>
        <dbReference type="ARBA" id="ARBA00022617"/>
    </source>
</evidence>
<dbReference type="InterPro" id="IPR036400">
    <property type="entry name" value="Cyt_B5-like_heme/steroid_sf"/>
</dbReference>
<dbReference type="Gene3D" id="3.20.20.70">
    <property type="entry name" value="Aldolase class I"/>
    <property type="match status" value="1"/>
</dbReference>
<feature type="domain" description="Cytochrome b5 heme-binding" evidence="17">
    <location>
        <begin position="1"/>
        <end position="72"/>
    </location>
</feature>
<dbReference type="FunFam" id="3.20.20.70:FF:000062">
    <property type="entry name" value="Cytochrome b2, mitochondrial, putative"/>
    <property type="match status" value="1"/>
</dbReference>
<dbReference type="EC" id="1.1.2.3" evidence="14"/>
<dbReference type="Pfam" id="PF01070">
    <property type="entry name" value="FMN_dh"/>
    <property type="match status" value="1"/>
</dbReference>
<evidence type="ECO:0000256" key="13">
    <source>
        <dbReference type="ARBA" id="ARBA00061589"/>
    </source>
</evidence>
<evidence type="ECO:0000256" key="14">
    <source>
        <dbReference type="ARBA" id="ARBA00066458"/>
    </source>
</evidence>
<keyword evidence="10" id="KW-0496">Mitochondrion</keyword>
<reference evidence="20" key="1">
    <citation type="journal article" date="2018" name="Nat. Microbiol.">
        <title>Leveraging single-cell genomics to expand the fungal tree of life.</title>
        <authorList>
            <person name="Ahrendt S.R."/>
            <person name="Quandt C.A."/>
            <person name="Ciobanu D."/>
            <person name="Clum A."/>
            <person name="Salamov A."/>
            <person name="Andreopoulos B."/>
            <person name="Cheng J.F."/>
            <person name="Woyke T."/>
            <person name="Pelin A."/>
            <person name="Henrissat B."/>
            <person name="Reynolds N.K."/>
            <person name="Benny G.L."/>
            <person name="Smith M.E."/>
            <person name="James T.Y."/>
            <person name="Grigoriev I.V."/>
        </authorList>
    </citation>
    <scope>NUCLEOTIDE SEQUENCE [LARGE SCALE GENOMIC DNA]</scope>
</reference>
<dbReference type="PROSITE" id="PS00191">
    <property type="entry name" value="CYTOCHROME_B5_1"/>
    <property type="match status" value="1"/>
</dbReference>
<dbReference type="SUPFAM" id="SSF55856">
    <property type="entry name" value="Cytochrome b5-like heme/steroid binding domain"/>
    <property type="match status" value="1"/>
</dbReference>
<keyword evidence="6" id="KW-0288">FMN</keyword>
<proteinExistence type="inferred from homology"/>
<evidence type="ECO:0000256" key="1">
    <source>
        <dbReference type="ARBA" id="ARBA00001917"/>
    </source>
</evidence>
<dbReference type="GO" id="GO:0020037">
    <property type="term" value="F:heme binding"/>
    <property type="evidence" value="ECO:0007669"/>
    <property type="project" value="UniProtKB-UniRule"/>
</dbReference>
<keyword evidence="9 16" id="KW-0408">Iron</keyword>
<evidence type="ECO:0000259" key="17">
    <source>
        <dbReference type="PROSITE" id="PS50255"/>
    </source>
</evidence>
<evidence type="ECO:0000256" key="11">
    <source>
        <dbReference type="ARBA" id="ARBA00052399"/>
    </source>
</evidence>
<dbReference type="PROSITE" id="PS50255">
    <property type="entry name" value="CYTOCHROME_B5_2"/>
    <property type="match status" value="1"/>
</dbReference>
<keyword evidence="5" id="KW-0285">Flavoprotein</keyword>
<name>A0A4P9Y0G9_9FUNG</name>
<accession>A0A4P9Y0G9</accession>
<dbReference type="OrthoDB" id="1925334at2759"/>
<dbReference type="GO" id="GO:0004460">
    <property type="term" value="F:L-lactate dehydrogenase (cytochrome) activity"/>
    <property type="evidence" value="ECO:0007669"/>
    <property type="project" value="UniProtKB-EC"/>
</dbReference>
<evidence type="ECO:0000259" key="18">
    <source>
        <dbReference type="PROSITE" id="PS51349"/>
    </source>
</evidence>
<evidence type="ECO:0000256" key="8">
    <source>
        <dbReference type="ARBA" id="ARBA00023002"/>
    </source>
</evidence>
<evidence type="ECO:0000256" key="3">
    <source>
        <dbReference type="ARBA" id="ARBA00011881"/>
    </source>
</evidence>
<comment type="catalytic activity">
    <reaction evidence="11">
        <text>(S)-lactate + 2 Fe(III)-[cytochrome c] = 2 Fe(II)-[cytochrome c] + pyruvate + 2 H(+)</text>
        <dbReference type="Rhea" id="RHEA:19909"/>
        <dbReference type="Rhea" id="RHEA-COMP:10350"/>
        <dbReference type="Rhea" id="RHEA-COMP:14399"/>
        <dbReference type="ChEBI" id="CHEBI:15361"/>
        <dbReference type="ChEBI" id="CHEBI:15378"/>
        <dbReference type="ChEBI" id="CHEBI:16651"/>
        <dbReference type="ChEBI" id="CHEBI:29033"/>
        <dbReference type="ChEBI" id="CHEBI:29034"/>
        <dbReference type="EC" id="1.1.2.3"/>
    </reaction>
    <physiologicalReaction direction="left-to-right" evidence="11">
        <dbReference type="Rhea" id="RHEA:19910"/>
    </physiologicalReaction>
</comment>
<organism evidence="19 20">
    <name type="scientific">Piptocephalis cylindrospora</name>
    <dbReference type="NCBI Taxonomy" id="1907219"/>
    <lineage>
        <taxon>Eukaryota</taxon>
        <taxon>Fungi</taxon>
        <taxon>Fungi incertae sedis</taxon>
        <taxon>Zoopagomycota</taxon>
        <taxon>Zoopagomycotina</taxon>
        <taxon>Zoopagomycetes</taxon>
        <taxon>Zoopagales</taxon>
        <taxon>Piptocephalidaceae</taxon>
        <taxon>Piptocephalis</taxon>
    </lineage>
</organism>
<dbReference type="CDD" id="cd02922">
    <property type="entry name" value="FCB2_FMN"/>
    <property type="match status" value="1"/>
</dbReference>
<dbReference type="InterPro" id="IPR018506">
    <property type="entry name" value="Cyt_B5_heme-BS"/>
</dbReference>
<dbReference type="InterPro" id="IPR037396">
    <property type="entry name" value="FMN_HAD"/>
</dbReference>
<evidence type="ECO:0000256" key="15">
    <source>
        <dbReference type="ARBA" id="ARBA00068515"/>
    </source>
</evidence>
<dbReference type="Pfam" id="PF00173">
    <property type="entry name" value="Cyt-b5"/>
    <property type="match status" value="1"/>
</dbReference>
<evidence type="ECO:0000256" key="9">
    <source>
        <dbReference type="ARBA" id="ARBA00023004"/>
    </source>
</evidence>
<protein>
    <recommendedName>
        <fullName evidence="15">L-lactate dehydrogenase (cytochrome)</fullName>
        <ecNumber evidence="14">1.1.2.3</ecNumber>
    </recommendedName>
</protein>
<keyword evidence="7 16" id="KW-0479">Metal-binding</keyword>
<evidence type="ECO:0000256" key="10">
    <source>
        <dbReference type="ARBA" id="ARBA00023128"/>
    </source>
</evidence>
<dbReference type="EMBL" id="KZ988423">
    <property type="protein sequence ID" value="RKP12228.1"/>
    <property type="molecule type" value="Genomic_DNA"/>
</dbReference>
<dbReference type="AlphaFoldDB" id="A0A4P9Y0G9"/>
<dbReference type="PROSITE" id="PS51349">
    <property type="entry name" value="FMN_HYDROXY_ACID_DH_2"/>
    <property type="match status" value="1"/>
</dbReference>
<dbReference type="GO" id="GO:0005758">
    <property type="term" value="C:mitochondrial intermembrane space"/>
    <property type="evidence" value="ECO:0007669"/>
    <property type="project" value="UniProtKB-SubCell"/>
</dbReference>
<keyword evidence="20" id="KW-1185">Reference proteome</keyword>
<dbReference type="InterPro" id="IPR000262">
    <property type="entry name" value="FMN-dep_DH"/>
</dbReference>
<dbReference type="SUPFAM" id="SSF51395">
    <property type="entry name" value="FMN-linked oxidoreductases"/>
    <property type="match status" value="1"/>
</dbReference>
<evidence type="ECO:0000313" key="19">
    <source>
        <dbReference type="EMBL" id="RKP12228.1"/>
    </source>
</evidence>
<evidence type="ECO:0000256" key="7">
    <source>
        <dbReference type="ARBA" id="ARBA00022723"/>
    </source>
</evidence>
<dbReference type="Gene3D" id="3.10.120.10">
    <property type="entry name" value="Cytochrome b5-like heme/steroid binding domain"/>
    <property type="match status" value="1"/>
</dbReference>
<dbReference type="InterPro" id="IPR037458">
    <property type="entry name" value="L-MDH/L-LDH_FMN-bd"/>
</dbReference>
<dbReference type="Proteomes" id="UP000267251">
    <property type="component" value="Unassembled WGS sequence"/>
</dbReference>
<comment type="similarity">
    <text evidence="16">Belongs to the cytochrome b5 family.</text>
</comment>
<dbReference type="PANTHER" id="PTHR10578:SF148">
    <property type="entry name" value="L-LACTATE DEHYDROGENASE (CYTOCHROME)"/>
    <property type="match status" value="1"/>
</dbReference>
<dbReference type="PROSITE" id="PS00557">
    <property type="entry name" value="FMN_HYDROXY_ACID_DH_1"/>
    <property type="match status" value="1"/>
</dbReference>
<gene>
    <name evidence="19" type="ORF">BJ684DRAFT_11809</name>
</gene>
<evidence type="ECO:0000256" key="2">
    <source>
        <dbReference type="ARBA" id="ARBA00004569"/>
    </source>
</evidence>
<dbReference type="InterPro" id="IPR001199">
    <property type="entry name" value="Cyt_B5-like_heme/steroid-bd"/>
</dbReference>
<dbReference type="GO" id="GO:0046872">
    <property type="term" value="F:metal ion binding"/>
    <property type="evidence" value="ECO:0007669"/>
    <property type="project" value="UniProtKB-UniRule"/>
</dbReference>
<feature type="domain" description="FMN hydroxy acid dehydrogenase" evidence="18">
    <location>
        <begin position="100"/>
        <end position="461"/>
    </location>
</feature>
<dbReference type="InterPro" id="IPR008259">
    <property type="entry name" value="FMN_hydac_DH_AS"/>
</dbReference>
<keyword evidence="8" id="KW-0560">Oxidoreductase</keyword>
<comment type="subunit">
    <text evidence="3">Homotetramer.</text>
</comment>
<comment type="subcellular location">
    <subcellularLocation>
        <location evidence="2">Mitochondrion intermembrane space</location>
    </subcellularLocation>
</comment>
<dbReference type="InterPro" id="IPR013785">
    <property type="entry name" value="Aldolase_TIM"/>
</dbReference>
<evidence type="ECO:0000256" key="5">
    <source>
        <dbReference type="ARBA" id="ARBA00022630"/>
    </source>
</evidence>
<keyword evidence="4 16" id="KW-0349">Heme</keyword>
<evidence type="ECO:0000256" key="12">
    <source>
        <dbReference type="ARBA" id="ARBA00061137"/>
    </source>
</evidence>
<comment type="similarity">
    <text evidence="13">In the N-terminal section; belongs to the cytochrome b5 family.</text>
</comment>
<comment type="cofactor">
    <cofactor evidence="1">
        <name>FMN</name>
        <dbReference type="ChEBI" id="CHEBI:58210"/>
    </cofactor>
</comment>
<comment type="similarity">
    <text evidence="12">In the C-terminal section; belongs to the FMN-dependent alpha-hydroxy acid dehydrogenase family.</text>
</comment>
<dbReference type="PANTHER" id="PTHR10578">
    <property type="entry name" value="S -2-HYDROXY-ACID OXIDASE-RELATED"/>
    <property type="match status" value="1"/>
</dbReference>
<evidence type="ECO:0000256" key="6">
    <source>
        <dbReference type="ARBA" id="ARBA00022643"/>
    </source>
</evidence>
<sequence>MEDVASHATKEDCWVILHDRIYDLTHFLSRHPGGAAVILKVAGRDGTAAFAAIHPPDMVDILPESACVGQLDPEAAAARKASAEVDPEEKERRLRIAKCPPLEACFNLMDFESAAQTALSPEAWAYYSSGSDDEISLRDNRAAFQRIWLRPRVMVNVLNVDISTHILGHPASLPLYISATALGRLGHPDGEIALTRGAATTAIPQMLPTLASCSLKEMTDARADGQVQFYQLYVAQDRDHTARLIRAAEDRGCKGLFITVDAPQLGRREKDMRMKFIEEAPKEQDDSTAGRNEGAARAISSFIHPGLAWEDIPWFRSITRMPIILKGIQCGEDAVKAAHAGVDGIVLSNHGGRQMDTAPSGIEALAESVAALSAAGVPPGQMELYMDGGVRRGSDIFKALALGATAVGIGRPLLYAMSAYGSDGVVRAIRILQDELIMTMRLMGTPTVQDIQPGHVNARMVSVHSSSVPEDSLSRALYKPLVAPKSKL</sequence>